<sequence>MIIGELKEIVRHPIKSFRGENVQQTFIASYGLYGDRSHAFLDETRPGKYLTATQLPEMIGYTASFIGEETLDTYPSIKIVSPEGKIYKWGDQELLTELEQKSDRRIKGIQYSPQQVPLGAIEEEHVLIVTDTSLQEISAIWGQDVDHRRFRPNLIFSLYENIPFVEDTWFGKCIRIGEAELEIVRHCERCMIITIDPNTLTFEKTLLKTVVQKRNNHFGVYASVIKPGKVNVGDSIILE</sequence>
<dbReference type="EMBL" id="LJKA01000027">
    <property type="protein sequence ID" value="KZD37902.1"/>
    <property type="molecule type" value="Genomic_DNA"/>
</dbReference>
<dbReference type="AlphaFoldDB" id="A0A164GD67"/>
<dbReference type="InterPro" id="IPR005302">
    <property type="entry name" value="MoCF_Sase_C"/>
</dbReference>
<dbReference type="PROSITE" id="PS51340">
    <property type="entry name" value="MOSC"/>
    <property type="match status" value="1"/>
</dbReference>
<name>A0A164GD67_BACCE</name>
<dbReference type="GO" id="GO:0030151">
    <property type="term" value="F:molybdenum ion binding"/>
    <property type="evidence" value="ECO:0007669"/>
    <property type="project" value="InterPro"/>
</dbReference>
<evidence type="ECO:0000313" key="2">
    <source>
        <dbReference type="EMBL" id="KZD37902.1"/>
    </source>
</evidence>
<accession>A0A164GD67</accession>
<dbReference type="InterPro" id="IPR052716">
    <property type="entry name" value="MOSC_domain"/>
</dbReference>
<protein>
    <submittedName>
        <fullName evidence="2">Flavodoxin reductases (Ferredoxin-NADPH reductases) family 1</fullName>
    </submittedName>
</protein>
<dbReference type="InterPro" id="IPR005303">
    <property type="entry name" value="MOCOS_middle"/>
</dbReference>
<dbReference type="InterPro" id="IPR011037">
    <property type="entry name" value="Pyrv_Knase-like_insert_dom_sf"/>
</dbReference>
<reference evidence="2 3" key="1">
    <citation type="submission" date="2015-09" db="EMBL/GenBank/DDBJ databases">
        <title>Bacillus cereus food isolates.</title>
        <authorList>
            <person name="Boekhorst J."/>
        </authorList>
    </citation>
    <scope>NUCLEOTIDE SEQUENCE [LARGE SCALE GENOMIC DNA]</scope>
    <source>
        <strain evidence="2 3">B4082</strain>
    </source>
</reference>
<dbReference type="PANTHER" id="PTHR36930">
    <property type="entry name" value="METAL-SULFUR CLUSTER BIOSYNTHESIS PROTEINS YUAD-RELATED"/>
    <property type="match status" value="1"/>
</dbReference>
<evidence type="ECO:0000259" key="1">
    <source>
        <dbReference type="PROSITE" id="PS51340"/>
    </source>
</evidence>
<feature type="domain" description="MOSC" evidence="1">
    <location>
        <begin position="87"/>
        <end position="239"/>
    </location>
</feature>
<dbReference type="Pfam" id="PF03476">
    <property type="entry name" value="MOSC_N"/>
    <property type="match status" value="1"/>
</dbReference>
<dbReference type="PANTHER" id="PTHR36930:SF1">
    <property type="entry name" value="MOSC DOMAIN-CONTAINING PROTEIN"/>
    <property type="match status" value="1"/>
</dbReference>
<dbReference type="RefSeq" id="WP_063222240.1">
    <property type="nucleotide sequence ID" value="NZ_LJKA01000027.1"/>
</dbReference>
<dbReference type="Pfam" id="PF03473">
    <property type="entry name" value="MOSC"/>
    <property type="match status" value="1"/>
</dbReference>
<gene>
    <name evidence="2" type="ORF">B4082_1826</name>
</gene>
<dbReference type="GO" id="GO:0030170">
    <property type="term" value="F:pyridoxal phosphate binding"/>
    <property type="evidence" value="ECO:0007669"/>
    <property type="project" value="InterPro"/>
</dbReference>
<dbReference type="Gene3D" id="2.40.33.20">
    <property type="entry name" value="PK beta-barrel domain-like"/>
    <property type="match status" value="1"/>
</dbReference>
<comment type="caution">
    <text evidence="2">The sequence shown here is derived from an EMBL/GenBank/DDBJ whole genome shotgun (WGS) entry which is preliminary data.</text>
</comment>
<evidence type="ECO:0000313" key="3">
    <source>
        <dbReference type="Proteomes" id="UP000076501"/>
    </source>
</evidence>
<dbReference type="GO" id="GO:0003824">
    <property type="term" value="F:catalytic activity"/>
    <property type="evidence" value="ECO:0007669"/>
    <property type="project" value="InterPro"/>
</dbReference>
<organism evidence="2 3">
    <name type="scientific">Bacillus cereus</name>
    <dbReference type="NCBI Taxonomy" id="1396"/>
    <lineage>
        <taxon>Bacteria</taxon>
        <taxon>Bacillati</taxon>
        <taxon>Bacillota</taxon>
        <taxon>Bacilli</taxon>
        <taxon>Bacillales</taxon>
        <taxon>Bacillaceae</taxon>
        <taxon>Bacillus</taxon>
        <taxon>Bacillus cereus group</taxon>
    </lineage>
</organism>
<dbReference type="SUPFAM" id="SSF50800">
    <property type="entry name" value="PK beta-barrel domain-like"/>
    <property type="match status" value="1"/>
</dbReference>
<proteinExistence type="predicted"/>
<dbReference type="Proteomes" id="UP000076501">
    <property type="component" value="Unassembled WGS sequence"/>
</dbReference>
<dbReference type="PATRIC" id="fig|1396.539.peg.5182"/>